<dbReference type="OrthoDB" id="70376at2759"/>
<evidence type="ECO:0000313" key="8">
    <source>
        <dbReference type="Proteomes" id="UP000663699"/>
    </source>
</evidence>
<keyword evidence="5" id="KW-0539">Nucleus</keyword>
<evidence type="ECO:0000256" key="4">
    <source>
        <dbReference type="ARBA" id="ARBA00023163"/>
    </source>
</evidence>
<keyword evidence="8" id="KW-1185">Reference proteome</keyword>
<dbReference type="GO" id="GO:0010468">
    <property type="term" value="P:regulation of gene expression"/>
    <property type="evidence" value="ECO:0007669"/>
    <property type="project" value="UniProtKB-ARBA"/>
</dbReference>
<dbReference type="AlphaFoldDB" id="A0A899FZ84"/>
<name>A0A899FZ84_9ASCO</name>
<dbReference type="GO" id="GO:0005654">
    <property type="term" value="C:nucleoplasm"/>
    <property type="evidence" value="ECO:0007669"/>
    <property type="project" value="UniProtKB-ARBA"/>
</dbReference>
<reference evidence="7" key="1">
    <citation type="submission" date="2020-06" db="EMBL/GenBank/DDBJ databases">
        <title>Genomes of multiple members of Pneumocystis genus reveal paths to human pathogen Pneumocystis jirovecii.</title>
        <authorList>
            <person name="Cisse O.H."/>
            <person name="Ma L."/>
            <person name="Dekker J."/>
            <person name="Khil P."/>
            <person name="Jo J."/>
            <person name="Brenchley J."/>
            <person name="Blair R."/>
            <person name="Pahar B."/>
            <person name="Chabe M."/>
            <person name="Van Rompay K.A."/>
            <person name="Keesler R."/>
            <person name="Sukura A."/>
            <person name="Hirsch V."/>
            <person name="Kutty G."/>
            <person name="Liu Y."/>
            <person name="Peng L."/>
            <person name="Chen J."/>
            <person name="Song J."/>
            <person name="Weissenbacher-Lang C."/>
            <person name="Xu J."/>
            <person name="Upham N.S."/>
            <person name="Stajich J.E."/>
            <person name="Cuomo C.A."/>
            <person name="Cushion M.T."/>
            <person name="Kovacs J.A."/>
        </authorList>
    </citation>
    <scope>NUCLEOTIDE SEQUENCE</scope>
    <source>
        <strain evidence="7">2A</strain>
    </source>
</reference>
<protein>
    <submittedName>
        <fullName evidence="7">Uncharacterized protein</fullName>
    </submittedName>
</protein>
<organism evidence="7 8">
    <name type="scientific">Pneumocystis wakefieldiae</name>
    <dbReference type="NCBI Taxonomy" id="38082"/>
    <lineage>
        <taxon>Eukaryota</taxon>
        <taxon>Fungi</taxon>
        <taxon>Dikarya</taxon>
        <taxon>Ascomycota</taxon>
        <taxon>Taphrinomycotina</taxon>
        <taxon>Pneumocystomycetes</taxon>
        <taxon>Pneumocystaceae</taxon>
        <taxon>Pneumocystis</taxon>
    </lineage>
</organism>
<keyword evidence="4" id="KW-0804">Transcription</keyword>
<sequence>MSGQMVKTTSKSLKTQVLDSTEQLYPYTLNIPAPESKRDKRRRLLIEKLDHISRDFIVNRESYFHNQLLSLHNEMQQLHDGTHEEYLDSLRDLEEIREKELKSIQLMKDFLLKRAESEFEHDVELLEEEFTISKATLKSRLLSHLFSKKRRLHEDKELLDIVNDSSFVLHSHSTTNPSLSPISIISADKRKLRHRKGYVNNKSGLSEDIPLFSSTIYNCKKNSENVSSLLNSVEEQITKDRNREKQERDRDKSSNDILGAKESEIMEDLIAIKQLINPAKSEKKRNTTC</sequence>
<evidence type="ECO:0000313" key="7">
    <source>
        <dbReference type="EMBL" id="QSL65302.1"/>
    </source>
</evidence>
<evidence type="ECO:0000256" key="1">
    <source>
        <dbReference type="ARBA" id="ARBA00004123"/>
    </source>
</evidence>
<accession>A0A899FZ84</accession>
<gene>
    <name evidence="7" type="ORF">MERGE_002611</name>
</gene>
<evidence type="ECO:0000256" key="3">
    <source>
        <dbReference type="ARBA" id="ARBA00023015"/>
    </source>
</evidence>
<feature type="region of interest" description="Disordered" evidence="6">
    <location>
        <begin position="237"/>
        <end position="259"/>
    </location>
</feature>
<proteinExistence type="predicted"/>
<comment type="subcellular location">
    <subcellularLocation>
        <location evidence="1">Nucleus</location>
    </subcellularLocation>
</comment>
<evidence type="ECO:0000256" key="2">
    <source>
        <dbReference type="ARBA" id="ARBA00022491"/>
    </source>
</evidence>
<evidence type="ECO:0000256" key="6">
    <source>
        <dbReference type="SAM" id="MobiDB-lite"/>
    </source>
</evidence>
<keyword evidence="2" id="KW-0678">Repressor</keyword>
<dbReference type="SMART" id="SM01401">
    <property type="entry name" value="Sds3"/>
    <property type="match status" value="1"/>
</dbReference>
<dbReference type="EMBL" id="CP054537">
    <property type="protein sequence ID" value="QSL65302.1"/>
    <property type="molecule type" value="Genomic_DNA"/>
</dbReference>
<keyword evidence="3" id="KW-0805">Transcription regulation</keyword>
<dbReference type="PANTHER" id="PTHR21964">
    <property type="entry name" value="BREAST CANCER METASTASIS-SUPPRESSOR 1"/>
    <property type="match status" value="1"/>
</dbReference>
<dbReference type="InterPro" id="IPR013907">
    <property type="entry name" value="Sds3"/>
</dbReference>
<evidence type="ECO:0000256" key="5">
    <source>
        <dbReference type="ARBA" id="ARBA00023242"/>
    </source>
</evidence>
<dbReference type="Pfam" id="PF08598">
    <property type="entry name" value="Sds3"/>
    <property type="match status" value="1"/>
</dbReference>
<dbReference type="Proteomes" id="UP000663699">
    <property type="component" value="Chromosome 6"/>
</dbReference>